<evidence type="ECO:0000256" key="1">
    <source>
        <dbReference type="SAM" id="Phobius"/>
    </source>
</evidence>
<accession>K9H6V6</accession>
<organism evidence="2 3">
    <name type="scientific">Caenispirillum salinarum AK4</name>
    <dbReference type="NCBI Taxonomy" id="1238182"/>
    <lineage>
        <taxon>Bacteria</taxon>
        <taxon>Pseudomonadati</taxon>
        <taxon>Pseudomonadota</taxon>
        <taxon>Alphaproteobacteria</taxon>
        <taxon>Rhodospirillales</taxon>
        <taxon>Novispirillaceae</taxon>
        <taxon>Caenispirillum</taxon>
    </lineage>
</organism>
<dbReference type="RefSeq" id="WP_009538621.1">
    <property type="nucleotide sequence ID" value="NZ_ANHY01000002.1"/>
</dbReference>
<keyword evidence="1" id="KW-0812">Transmembrane</keyword>
<reference evidence="2 3" key="1">
    <citation type="journal article" date="2013" name="Genome Announc.">
        <title>Draft Genome Sequence of an Alphaproteobacterium, Caenispirillum salinarum AK4(T), Isolated from a Solar Saltern.</title>
        <authorList>
            <person name="Khatri I."/>
            <person name="Singh A."/>
            <person name="Korpole S."/>
            <person name="Pinnaka A.K."/>
            <person name="Subramanian S."/>
        </authorList>
    </citation>
    <scope>NUCLEOTIDE SEQUENCE [LARGE SCALE GENOMIC DNA]</scope>
    <source>
        <strain evidence="2 3">AK4</strain>
    </source>
</reference>
<evidence type="ECO:0000313" key="3">
    <source>
        <dbReference type="Proteomes" id="UP000009881"/>
    </source>
</evidence>
<dbReference type="STRING" id="1238182.C882_1632"/>
<proteinExistence type="predicted"/>
<sequence length="54" mass="5584">MVDPDMNDPPHDGTRGRLVVALAAVSLAAYLLLSEGLQNHLADMRSALAVIAGG</sequence>
<comment type="caution">
    <text evidence="2">The sequence shown here is derived from an EMBL/GenBank/DDBJ whole genome shotgun (WGS) entry which is preliminary data.</text>
</comment>
<keyword evidence="3" id="KW-1185">Reference proteome</keyword>
<keyword evidence="1" id="KW-1133">Transmembrane helix</keyword>
<feature type="transmembrane region" description="Helical" evidence="1">
    <location>
        <begin position="16"/>
        <end position="33"/>
    </location>
</feature>
<evidence type="ECO:0000313" key="2">
    <source>
        <dbReference type="EMBL" id="EKV32794.1"/>
    </source>
</evidence>
<protein>
    <submittedName>
        <fullName evidence="2">Uncharacterized protein</fullName>
    </submittedName>
</protein>
<dbReference type="AlphaFoldDB" id="K9H6V6"/>
<keyword evidence="1" id="KW-0472">Membrane</keyword>
<name>K9H6V6_9PROT</name>
<dbReference type="EMBL" id="ANHY01000002">
    <property type="protein sequence ID" value="EKV32794.1"/>
    <property type="molecule type" value="Genomic_DNA"/>
</dbReference>
<gene>
    <name evidence="2" type="ORF">C882_1632</name>
</gene>
<dbReference type="Proteomes" id="UP000009881">
    <property type="component" value="Unassembled WGS sequence"/>
</dbReference>